<dbReference type="Proteomes" id="UP000199034">
    <property type="component" value="Unassembled WGS sequence"/>
</dbReference>
<dbReference type="EMBL" id="FMZM01000006">
    <property type="protein sequence ID" value="SDD20874.1"/>
    <property type="molecule type" value="Genomic_DNA"/>
</dbReference>
<name>A0A1G6SWC6_9ACTN</name>
<protein>
    <submittedName>
        <fullName evidence="1">Uncharacterized protein</fullName>
    </submittedName>
</protein>
<dbReference type="AlphaFoldDB" id="A0A1G6SWC6"/>
<organism evidence="1 2">
    <name type="scientific">Nocardioides lianchengensis</name>
    <dbReference type="NCBI Taxonomy" id="1045774"/>
    <lineage>
        <taxon>Bacteria</taxon>
        <taxon>Bacillati</taxon>
        <taxon>Actinomycetota</taxon>
        <taxon>Actinomycetes</taxon>
        <taxon>Propionibacteriales</taxon>
        <taxon>Nocardioidaceae</taxon>
        <taxon>Nocardioides</taxon>
    </lineage>
</organism>
<dbReference type="STRING" id="1045774.SAMN05421872_106300"/>
<sequence>MSESLRTLAHMSEATKAFEPRDGETPIRGNVRARGHDRVSHGLFLPDSEDDDPVHRWHRELHAWLQVLPESAVFTHLTAVRLYGWDQPKLPEQIPVWVAVNVHDRRPRREGLICSRLTREPGKNVRQGFPVEDPEEVLLRVARDLGVLDLVILIDSALRKDDVDLRRLAVILKSGRPGVRVLAAAYELSHAKRESAMESVLGVFHAAMDIPVEPQVELFDDSGNLIGRGDFLVTGTNYVHEYDGGVHRDKKEHRKDLRRERGWSDTPYRRKGFSLDDLLNHPVVVMHEMDRALGRHHVESRIRRWRTLVRESLYDEVGRRRIVNRWRRAMGVVQWV</sequence>
<reference evidence="1 2" key="1">
    <citation type="submission" date="2016-10" db="EMBL/GenBank/DDBJ databases">
        <authorList>
            <person name="de Groot N.N."/>
        </authorList>
    </citation>
    <scope>NUCLEOTIDE SEQUENCE [LARGE SCALE GENOMIC DNA]</scope>
    <source>
        <strain evidence="1 2">CGMCC 4.6858</strain>
    </source>
</reference>
<gene>
    <name evidence="1" type="ORF">SAMN05421872_106300</name>
</gene>
<keyword evidence="2" id="KW-1185">Reference proteome</keyword>
<proteinExistence type="predicted"/>
<evidence type="ECO:0000313" key="1">
    <source>
        <dbReference type="EMBL" id="SDD20874.1"/>
    </source>
</evidence>
<accession>A0A1G6SWC6</accession>
<evidence type="ECO:0000313" key="2">
    <source>
        <dbReference type="Proteomes" id="UP000199034"/>
    </source>
</evidence>